<dbReference type="Proteomes" id="UP001047646">
    <property type="component" value="Chromosome"/>
</dbReference>
<keyword evidence="3" id="KW-0520">NAD</keyword>
<evidence type="ECO:0000256" key="3">
    <source>
        <dbReference type="ARBA" id="ARBA00023027"/>
    </source>
</evidence>
<gene>
    <name evidence="5" type="ORF">KSS95_11900</name>
</gene>
<comment type="similarity">
    <text evidence="1">Belongs to the short-chain dehydrogenases/reductases (SDR) family.</text>
</comment>
<keyword evidence="6" id="KW-1185">Reference proteome</keyword>
<dbReference type="NCBIfam" id="NF005559">
    <property type="entry name" value="PRK07231.1"/>
    <property type="match status" value="1"/>
</dbReference>
<evidence type="ECO:0000256" key="1">
    <source>
        <dbReference type="ARBA" id="ARBA00006484"/>
    </source>
</evidence>
<evidence type="ECO:0000256" key="2">
    <source>
        <dbReference type="ARBA" id="ARBA00023002"/>
    </source>
</evidence>
<dbReference type="Pfam" id="PF13561">
    <property type="entry name" value="adh_short_C2"/>
    <property type="match status" value="1"/>
</dbReference>
<dbReference type="SMART" id="SM00822">
    <property type="entry name" value="PKS_KR"/>
    <property type="match status" value="1"/>
</dbReference>
<keyword evidence="2" id="KW-0560">Oxidoreductase</keyword>
<evidence type="ECO:0000313" key="6">
    <source>
        <dbReference type="Proteomes" id="UP001047646"/>
    </source>
</evidence>
<dbReference type="InterPro" id="IPR057326">
    <property type="entry name" value="KR_dom"/>
</dbReference>
<sequence>MMQLTGKVAIITGASSGIGHAAALLFARQGARLVLSARRQAALEQLLETLGREGCPPAVAVAGDINDPALAQELVNTAQGHFGGLDIAFNNAGTLGELAPLPALSLSAWRHTLDTNLTSAFLCAQAQLPALQARGGGALVFTSSFVGHTLGMPGMAAYAASKAGLIGLTQVIAAEYGAQGIRANALLPGGTDTPMGRSVANSPEALAQVAGLHALKRLAQPQEIAEAALFLASPASSFMTGAALRVDGGISIVR</sequence>
<protein>
    <submittedName>
        <fullName evidence="5">SDR family oxidoreductase</fullName>
    </submittedName>
</protein>
<reference evidence="5" key="1">
    <citation type="journal article" date="2021" name="Microorganisms">
        <title>The Ever-Expanding Pseudomonas Genus: Description of 43 New Species and Partition of the Pseudomonas putida Group.</title>
        <authorList>
            <person name="Girard L."/>
            <person name="Lood C."/>
            <person name="Hofte M."/>
            <person name="Vandamme P."/>
            <person name="Rokni-Zadeh H."/>
            <person name="van Noort V."/>
            <person name="Lavigne R."/>
            <person name="De Mot R."/>
        </authorList>
    </citation>
    <scope>NUCLEOTIDE SEQUENCE</scope>
    <source>
        <strain evidence="5">COW39</strain>
    </source>
</reference>
<organism evidence="5 6">
    <name type="scientific">Pseudomonas muyukensis</name>
    <dbReference type="NCBI Taxonomy" id="2842357"/>
    <lineage>
        <taxon>Bacteria</taxon>
        <taxon>Pseudomonadati</taxon>
        <taxon>Pseudomonadota</taxon>
        <taxon>Gammaproteobacteria</taxon>
        <taxon>Pseudomonadales</taxon>
        <taxon>Pseudomonadaceae</taxon>
        <taxon>Pseudomonas</taxon>
    </lineage>
</organism>
<dbReference type="NCBIfam" id="NF005681">
    <property type="entry name" value="PRK07478.1"/>
    <property type="match status" value="1"/>
</dbReference>
<dbReference type="CDD" id="cd05233">
    <property type="entry name" value="SDR_c"/>
    <property type="match status" value="1"/>
</dbReference>
<feature type="domain" description="Ketoreductase" evidence="4">
    <location>
        <begin position="7"/>
        <end position="191"/>
    </location>
</feature>
<proteinExistence type="inferred from homology"/>
<evidence type="ECO:0000259" key="4">
    <source>
        <dbReference type="SMART" id="SM00822"/>
    </source>
</evidence>
<name>A0ABX8MEY8_9PSED</name>
<dbReference type="PANTHER" id="PTHR24321">
    <property type="entry name" value="DEHYDROGENASES, SHORT CHAIN"/>
    <property type="match status" value="1"/>
</dbReference>
<dbReference type="PANTHER" id="PTHR24321:SF8">
    <property type="entry name" value="ESTRADIOL 17-BETA-DEHYDROGENASE 8-RELATED"/>
    <property type="match status" value="1"/>
</dbReference>
<evidence type="ECO:0000313" key="5">
    <source>
        <dbReference type="EMBL" id="QXH37639.1"/>
    </source>
</evidence>
<accession>A0ABX8MEY8</accession>
<dbReference type="InterPro" id="IPR002347">
    <property type="entry name" value="SDR_fam"/>
</dbReference>
<dbReference type="EMBL" id="CP077073">
    <property type="protein sequence ID" value="QXH37639.1"/>
    <property type="molecule type" value="Genomic_DNA"/>
</dbReference>